<name>A0ACB0I6S0_TRIPR</name>
<comment type="caution">
    <text evidence="1">The sequence shown here is derived from an EMBL/GenBank/DDBJ whole genome shotgun (WGS) entry which is preliminary data.</text>
</comment>
<dbReference type="EMBL" id="CASHSV030000001">
    <property type="protein sequence ID" value="CAJ2627762.1"/>
    <property type="molecule type" value="Genomic_DNA"/>
</dbReference>
<protein>
    <submittedName>
        <fullName evidence="1">Uncharacterized protein</fullName>
    </submittedName>
</protein>
<sequence>MDKEGKPTLELKPEEEWSKEEDELALANSKTLYALYNGVDKHIFRLIKKCASAKEAWIILQTVHEGTSKVKMLRLQLLTTKFENLRLNDDETIQEFHMTLLDYDNQFDALGEKVPKEKWVRKMLRSFPKKFDMKVTAIEEAKDITEMKLDELVGSLQTYEVATNERMDKKTKSIAFVSNAEEEDQQSDTESENSISDAMVLLGKQFNKVLKRMDKCPRTSVPDTGRNTNRNFRKPMSDEKTTLNKSVQCHECEGYGHIRTECATFLKKQKNGLTVSWSDDDSEGEADTAKSIHALTGVCTSDTESCDEVLTYDELAESYKELCLRSEEVCRVSEKQKETISKLQTERIVNLTKISEIGVKCEEGLRTIEEQKAIIANLETDKLEQLAEISKLNEEVTELNSHLENLKKHVILFKGTDLLDEILEKLPTHSRAKTSIGYKYKSVNRIKDYNKDGKYMPEISKQPSPTMYGKMSPHLSTDIILHTNKCYHIRLHIVKEGRILDLYQGIKANIVHGDVITVERKGHIRPYYYKLYGYPNKTIQELDPSITNAKKEWKQKDDATNTKGCVAESCEKSLIAHTSLKASSKEDWYFNSGCSRHMTGVEKYLMDIKFYATSFVTFGDEAKGEIKGIGRLIDKGLPKLENVLLVKGLTANLISISQLCDQGMQVNFTKNECLVSNDEGDILMKGVRSKDNCYLWVPLEEVNVSTCLLTKEDEVNLWHQKLGHLNLKSMKRAISEEAIRGLPNLQIEEGNICGECQIGKQTKVSHQKLQHLSTSRVLDLLHMDLMGPIEKSETFDEFKDLCLQLQKEKDCGIVRIRSDHGKEFENSKFAEFCVAEGITHEFSSPITPQQNGVIERKNRTLQESARVMLYAKNLPYKFWAEAMNIACYIHNRVTLRTCTATTLYEPWKNRKPTVKYFHVFGSKCYILADREPRRKLDPKSDEEIFLGDSTNSRAYRVFNSRTRTMMESINVVIDDTNFTNLTSVDPAEETDVVTHVPTSGDDHAEPDSVQDSELNTENMRPNKGPSTRTQKNHPLDLVIGNPNQGITTRRSKDAISNSCFISKIEPKNVKEALIDEYWINAMQEELTQFKRSEVWDLVPRPDGINVIGTKWVYKNKTDENGELTYFLGLQVKQMEDTIFISQEKYARNIVKKFGMEGGSHKRTPAPTHLKLTKDEKGVDVDQSLYRSMIGSLLYLTASRSDIMFAVGVCARYQSESKMSHLTQVKRIFKYVNGTCGYVILYSHGNNSTLVGYCDADWAGSGDDRKSTSGACFFLGSNLVSWFSKKQNSVSLSTAEAEYIAAGSSCSQLLWMRQMLKEYSVEQDVMTLYCDNLSAINISKNPIQHSRTKHIDIRHHFIRELVEERIVTLEHISSEEQLADIFTKALDANQFEKLRGKLGICLFEDK</sequence>
<reference evidence="1" key="1">
    <citation type="submission" date="2023-10" db="EMBL/GenBank/DDBJ databases">
        <authorList>
            <person name="Rodriguez Cubillos JULIANA M."/>
            <person name="De Vega J."/>
        </authorList>
    </citation>
    <scope>NUCLEOTIDE SEQUENCE</scope>
</reference>
<dbReference type="Proteomes" id="UP001177021">
    <property type="component" value="Unassembled WGS sequence"/>
</dbReference>
<proteinExistence type="predicted"/>
<gene>
    <name evidence="1" type="ORF">MILVUS5_LOCUS152</name>
</gene>
<evidence type="ECO:0000313" key="1">
    <source>
        <dbReference type="EMBL" id="CAJ2627762.1"/>
    </source>
</evidence>
<evidence type="ECO:0000313" key="2">
    <source>
        <dbReference type="Proteomes" id="UP001177021"/>
    </source>
</evidence>
<organism evidence="1 2">
    <name type="scientific">Trifolium pratense</name>
    <name type="common">Red clover</name>
    <dbReference type="NCBI Taxonomy" id="57577"/>
    <lineage>
        <taxon>Eukaryota</taxon>
        <taxon>Viridiplantae</taxon>
        <taxon>Streptophyta</taxon>
        <taxon>Embryophyta</taxon>
        <taxon>Tracheophyta</taxon>
        <taxon>Spermatophyta</taxon>
        <taxon>Magnoliopsida</taxon>
        <taxon>eudicotyledons</taxon>
        <taxon>Gunneridae</taxon>
        <taxon>Pentapetalae</taxon>
        <taxon>rosids</taxon>
        <taxon>fabids</taxon>
        <taxon>Fabales</taxon>
        <taxon>Fabaceae</taxon>
        <taxon>Papilionoideae</taxon>
        <taxon>50 kb inversion clade</taxon>
        <taxon>NPAAA clade</taxon>
        <taxon>Hologalegina</taxon>
        <taxon>IRL clade</taxon>
        <taxon>Trifolieae</taxon>
        <taxon>Trifolium</taxon>
    </lineage>
</organism>
<keyword evidence="2" id="KW-1185">Reference proteome</keyword>
<accession>A0ACB0I6S0</accession>